<dbReference type="InterPro" id="IPR029063">
    <property type="entry name" value="SAM-dependent_MTases_sf"/>
</dbReference>
<keyword evidence="2" id="KW-1185">Reference proteome</keyword>
<dbReference type="RefSeq" id="WP_377300141.1">
    <property type="nucleotide sequence ID" value="NZ_JBHSME010000008.1"/>
</dbReference>
<reference evidence="1 2" key="1">
    <citation type="submission" date="2021-03" db="EMBL/GenBank/DDBJ databases">
        <title>Genomic Encyclopedia of Type Strains, Phase IV (KMG-IV): sequencing the most valuable type-strain genomes for metagenomic binning, comparative biology and taxonomic classification.</title>
        <authorList>
            <person name="Goeker M."/>
        </authorList>
    </citation>
    <scope>NUCLEOTIDE SEQUENCE [LARGE SCALE GENOMIC DNA]</scope>
    <source>
        <strain evidence="1 2">DSM 21600</strain>
    </source>
</reference>
<dbReference type="SUPFAM" id="SSF53335">
    <property type="entry name" value="S-adenosyl-L-methionine-dependent methyltransferases"/>
    <property type="match status" value="1"/>
</dbReference>
<gene>
    <name evidence="1" type="ORF">J2Z17_003594</name>
</gene>
<protein>
    <recommendedName>
        <fullName evidence="3">SAM-dependent methyltransferase</fullName>
    </recommendedName>
</protein>
<sequence length="469" mass="51343">MNALARVDHGTSVDLLATLRHARALLDDGDLAAARMLAIGAYDEAKAAAGYAEKVHASHRLIETSRQMQADALLIEKHAEIRIADAVDEAQASGKLARVGRPKMSEGADNFSLEDIGLDRRRLVELRKLRNAERAGPGFIDRIIKAQLAQGLEPSRASLKKAAAHAIGTKTATKEARGEDLYETPIEAIRTLLALESFGLNVLEPSVGKGAILRPLEDAGYRVAISDVVARGIETRDGTRQAVGDFLLSVGLSKLWSVGPDIVTNPPYGVANAFIAHALREHRPNKMAMLLNSNFMFGFEDDDRRFVMDEHPPSRIYVLTRRLPMMHRDGWDGPKASSQMNCAWFVWERNHDGSYGEGYPRIIRVDWKAYESADPLLPGAGGHVPPIGFRPADEFARETPRRTPRERAEATRQQALAWMAGQVVFDAVSLRRGFGTSSSVATALIEALLDEGLLGATEGGYRLRQAVTS</sequence>
<dbReference type="Proteomes" id="UP000759443">
    <property type="component" value="Unassembled WGS sequence"/>
</dbReference>
<dbReference type="EMBL" id="JAGGJU010000010">
    <property type="protein sequence ID" value="MBP1852139.1"/>
    <property type="molecule type" value="Genomic_DNA"/>
</dbReference>
<organism evidence="1 2">
    <name type="scientific">Rhizobium halophytocola</name>
    <dbReference type="NCBI Taxonomy" id="735519"/>
    <lineage>
        <taxon>Bacteria</taxon>
        <taxon>Pseudomonadati</taxon>
        <taxon>Pseudomonadota</taxon>
        <taxon>Alphaproteobacteria</taxon>
        <taxon>Hyphomicrobiales</taxon>
        <taxon>Rhizobiaceae</taxon>
        <taxon>Rhizobium/Agrobacterium group</taxon>
        <taxon>Rhizobium</taxon>
    </lineage>
</organism>
<evidence type="ECO:0000313" key="1">
    <source>
        <dbReference type="EMBL" id="MBP1852139.1"/>
    </source>
</evidence>
<dbReference type="InterPro" id="IPR002052">
    <property type="entry name" value="DNA_methylase_N6_adenine_CS"/>
</dbReference>
<evidence type="ECO:0008006" key="3">
    <source>
        <dbReference type="Google" id="ProtNLM"/>
    </source>
</evidence>
<dbReference type="PROSITE" id="PS00092">
    <property type="entry name" value="N6_MTASE"/>
    <property type="match status" value="1"/>
</dbReference>
<proteinExistence type="predicted"/>
<evidence type="ECO:0000313" key="2">
    <source>
        <dbReference type="Proteomes" id="UP000759443"/>
    </source>
</evidence>
<name>A0ABS4E2K5_9HYPH</name>
<comment type="caution">
    <text evidence="1">The sequence shown here is derived from an EMBL/GenBank/DDBJ whole genome shotgun (WGS) entry which is preliminary data.</text>
</comment>
<accession>A0ABS4E2K5</accession>